<proteinExistence type="predicted"/>
<evidence type="ECO:0000313" key="1">
    <source>
        <dbReference type="EMBL" id="KAK6760901.1"/>
    </source>
</evidence>
<accession>A0ABR1EGN9</accession>
<organism evidence="1 2">
    <name type="scientific">Necator americanus</name>
    <name type="common">Human hookworm</name>
    <dbReference type="NCBI Taxonomy" id="51031"/>
    <lineage>
        <taxon>Eukaryota</taxon>
        <taxon>Metazoa</taxon>
        <taxon>Ecdysozoa</taxon>
        <taxon>Nematoda</taxon>
        <taxon>Chromadorea</taxon>
        <taxon>Rhabditida</taxon>
        <taxon>Rhabditina</taxon>
        <taxon>Rhabditomorpha</taxon>
        <taxon>Strongyloidea</taxon>
        <taxon>Ancylostomatidae</taxon>
        <taxon>Bunostominae</taxon>
        <taxon>Necator</taxon>
    </lineage>
</organism>
<keyword evidence="2" id="KW-1185">Reference proteome</keyword>
<dbReference type="Proteomes" id="UP001303046">
    <property type="component" value="Unassembled WGS sequence"/>
</dbReference>
<sequence length="93" mass="10324">MATWRGRRCLTGQDPSSQKKRVVEKFVTRLFPDVRYYVKLDIPLMFEQAVAMVEQLLAKATADLLINPVGAARTIEVNAVAAEPCPARPVPKA</sequence>
<dbReference type="EMBL" id="JAVFWL010000006">
    <property type="protein sequence ID" value="KAK6760901.1"/>
    <property type="molecule type" value="Genomic_DNA"/>
</dbReference>
<evidence type="ECO:0000313" key="2">
    <source>
        <dbReference type="Proteomes" id="UP001303046"/>
    </source>
</evidence>
<protein>
    <submittedName>
        <fullName evidence="1">Uncharacterized protein</fullName>
    </submittedName>
</protein>
<gene>
    <name evidence="1" type="primary">Necator_chrX.g22260</name>
    <name evidence="1" type="ORF">RB195_022099</name>
</gene>
<reference evidence="1 2" key="1">
    <citation type="submission" date="2023-08" db="EMBL/GenBank/DDBJ databases">
        <title>A Necator americanus chromosomal reference genome.</title>
        <authorList>
            <person name="Ilik V."/>
            <person name="Petrzelkova K.J."/>
            <person name="Pardy F."/>
            <person name="Fuh T."/>
            <person name="Niatou-Singa F.S."/>
            <person name="Gouil Q."/>
            <person name="Baker L."/>
            <person name="Ritchie M.E."/>
            <person name="Jex A.R."/>
            <person name="Gazzola D."/>
            <person name="Li H."/>
            <person name="Toshio Fujiwara R."/>
            <person name="Zhan B."/>
            <person name="Aroian R.V."/>
            <person name="Pafco B."/>
            <person name="Schwarz E.M."/>
        </authorList>
    </citation>
    <scope>NUCLEOTIDE SEQUENCE [LARGE SCALE GENOMIC DNA]</scope>
    <source>
        <strain evidence="1 2">Aroian</strain>
        <tissue evidence="1">Whole animal</tissue>
    </source>
</reference>
<comment type="caution">
    <text evidence="1">The sequence shown here is derived from an EMBL/GenBank/DDBJ whole genome shotgun (WGS) entry which is preliminary data.</text>
</comment>
<name>A0ABR1EGN9_NECAM</name>